<dbReference type="Pfam" id="PF10502">
    <property type="entry name" value="Peptidase_S26"/>
    <property type="match status" value="1"/>
</dbReference>
<comment type="similarity">
    <text evidence="2">Belongs to the peptidase S26 family.</text>
</comment>
<dbReference type="PROSITE" id="PS00761">
    <property type="entry name" value="SPASE_I_3"/>
    <property type="match status" value="1"/>
</dbReference>
<evidence type="ECO:0000256" key="4">
    <source>
        <dbReference type="ARBA" id="ARBA00022801"/>
    </source>
</evidence>
<dbReference type="InterPro" id="IPR000223">
    <property type="entry name" value="Pept_S26A_signal_pept_1"/>
</dbReference>
<evidence type="ECO:0000256" key="3">
    <source>
        <dbReference type="ARBA" id="ARBA00013208"/>
    </source>
</evidence>
<comment type="caution">
    <text evidence="6">The sequence shown here is derived from an EMBL/GenBank/DDBJ whole genome shotgun (WGS) entry which is preliminary data.</text>
</comment>
<evidence type="ECO:0000256" key="1">
    <source>
        <dbReference type="ARBA" id="ARBA00000677"/>
    </source>
</evidence>
<name>A0A645IP50_9ZZZZ</name>
<dbReference type="EMBL" id="VSSQ01111889">
    <property type="protein sequence ID" value="MPN49023.1"/>
    <property type="molecule type" value="Genomic_DNA"/>
</dbReference>
<dbReference type="GO" id="GO:0009003">
    <property type="term" value="F:signal peptidase activity"/>
    <property type="evidence" value="ECO:0007669"/>
    <property type="project" value="UniProtKB-EC"/>
</dbReference>
<evidence type="ECO:0000313" key="6">
    <source>
        <dbReference type="EMBL" id="MPN49023.1"/>
    </source>
</evidence>
<dbReference type="PROSITE" id="PS00760">
    <property type="entry name" value="SPASE_I_2"/>
    <property type="match status" value="1"/>
</dbReference>
<dbReference type="EC" id="3.4.21.89" evidence="3"/>
<dbReference type="PANTHER" id="PTHR43390">
    <property type="entry name" value="SIGNAL PEPTIDASE I"/>
    <property type="match status" value="1"/>
</dbReference>
<evidence type="ECO:0000256" key="2">
    <source>
        <dbReference type="ARBA" id="ARBA00009370"/>
    </source>
</evidence>
<keyword evidence="4 6" id="KW-0378">Hydrolase</keyword>
<evidence type="ECO:0000259" key="5">
    <source>
        <dbReference type="Pfam" id="PF10502"/>
    </source>
</evidence>
<dbReference type="PANTHER" id="PTHR43390:SF1">
    <property type="entry name" value="CHLOROPLAST PROCESSING PEPTIDASE"/>
    <property type="match status" value="1"/>
</dbReference>
<accession>A0A645IP50</accession>
<organism evidence="6">
    <name type="scientific">bioreactor metagenome</name>
    <dbReference type="NCBI Taxonomy" id="1076179"/>
    <lineage>
        <taxon>unclassified sequences</taxon>
        <taxon>metagenomes</taxon>
        <taxon>ecological metagenomes</taxon>
    </lineage>
</organism>
<dbReference type="GO" id="GO:0004252">
    <property type="term" value="F:serine-type endopeptidase activity"/>
    <property type="evidence" value="ECO:0007669"/>
    <property type="project" value="InterPro"/>
</dbReference>
<dbReference type="PRINTS" id="PR00727">
    <property type="entry name" value="LEADERPTASE"/>
</dbReference>
<dbReference type="SUPFAM" id="SSF51306">
    <property type="entry name" value="LexA/Signal peptidase"/>
    <property type="match status" value="1"/>
</dbReference>
<dbReference type="Gene3D" id="2.10.109.10">
    <property type="entry name" value="Umud Fragment, subunit A"/>
    <property type="match status" value="1"/>
</dbReference>
<sequence length="137" mass="15975">MYPTLNMEEYNDRVVVERYKHYTKNYKRGDVVILKSHKTNNDIFIKRVIGLPGETIEIKQGRVYINDNLLEEDYLSDNMNTNPQMKVVVPQGHLFVLGDNRLNSTDSRIIGTVSINDILGKASYRFNLIHLDFEKLK</sequence>
<dbReference type="NCBIfam" id="TIGR02227">
    <property type="entry name" value="sigpep_I_bact"/>
    <property type="match status" value="1"/>
</dbReference>
<dbReference type="AlphaFoldDB" id="A0A645IP50"/>
<dbReference type="GO" id="GO:0016020">
    <property type="term" value="C:membrane"/>
    <property type="evidence" value="ECO:0007669"/>
    <property type="project" value="InterPro"/>
</dbReference>
<dbReference type="InterPro" id="IPR036286">
    <property type="entry name" value="LexA/Signal_pep-like_sf"/>
</dbReference>
<dbReference type="InterPro" id="IPR019757">
    <property type="entry name" value="Pept_S26A_signal_pept_1_Lys-AS"/>
</dbReference>
<feature type="domain" description="Peptidase S26" evidence="5">
    <location>
        <begin position="1"/>
        <end position="126"/>
    </location>
</feature>
<comment type="catalytic activity">
    <reaction evidence="1">
        <text>Cleavage of hydrophobic, N-terminal signal or leader sequences from secreted and periplasmic proteins.</text>
        <dbReference type="EC" id="3.4.21.89"/>
    </reaction>
</comment>
<dbReference type="InterPro" id="IPR019533">
    <property type="entry name" value="Peptidase_S26"/>
</dbReference>
<dbReference type="GO" id="GO:0006465">
    <property type="term" value="P:signal peptide processing"/>
    <property type="evidence" value="ECO:0007669"/>
    <property type="project" value="InterPro"/>
</dbReference>
<protein>
    <recommendedName>
        <fullName evidence="3">signal peptidase I</fullName>
        <ecNumber evidence="3">3.4.21.89</ecNumber>
    </recommendedName>
</protein>
<reference evidence="6" key="1">
    <citation type="submission" date="2019-08" db="EMBL/GenBank/DDBJ databases">
        <authorList>
            <person name="Kucharzyk K."/>
            <person name="Murdoch R.W."/>
            <person name="Higgins S."/>
            <person name="Loffler F."/>
        </authorList>
    </citation>
    <scope>NUCLEOTIDE SEQUENCE</scope>
</reference>
<proteinExistence type="inferred from homology"/>
<gene>
    <name evidence="6" type="primary">sipU_4</name>
    <name evidence="6" type="ORF">SDC9_196636</name>
</gene>
<dbReference type="InterPro" id="IPR019758">
    <property type="entry name" value="Pept_S26A_signal_pept_1_CS"/>
</dbReference>
<dbReference type="CDD" id="cd06530">
    <property type="entry name" value="S26_SPase_I"/>
    <property type="match status" value="1"/>
</dbReference>